<gene>
    <name evidence="1" type="ORF">NQ315_015399</name>
</gene>
<dbReference type="AlphaFoldDB" id="A0AAV8V9X7"/>
<comment type="caution">
    <text evidence="1">The sequence shown here is derived from an EMBL/GenBank/DDBJ whole genome shotgun (WGS) entry which is preliminary data.</text>
</comment>
<dbReference type="EMBL" id="JANEYG010000261">
    <property type="protein sequence ID" value="KAJ8910691.1"/>
    <property type="molecule type" value="Genomic_DNA"/>
</dbReference>
<name>A0AAV8V9X7_9CUCU</name>
<proteinExistence type="predicted"/>
<reference evidence="1 2" key="1">
    <citation type="journal article" date="2023" name="Insect Mol. Biol.">
        <title>Genome sequencing provides insights into the evolution of gene families encoding plant cell wall-degrading enzymes in longhorned beetles.</title>
        <authorList>
            <person name="Shin N.R."/>
            <person name="Okamura Y."/>
            <person name="Kirsch R."/>
            <person name="Pauchet Y."/>
        </authorList>
    </citation>
    <scope>NUCLEOTIDE SEQUENCE [LARGE SCALE GENOMIC DNA]</scope>
    <source>
        <strain evidence="1">EAD_L_NR</strain>
    </source>
</reference>
<sequence>MFCAVVGCSNNNNKKKTFLDKSKFMAERSEADKRDKSKKVHLCTSNIQCFMLDCVRRICFKNVDKINEEFVEISHLTIKYCKECFDKNCHVS</sequence>
<evidence type="ECO:0000313" key="1">
    <source>
        <dbReference type="EMBL" id="KAJ8910691.1"/>
    </source>
</evidence>
<keyword evidence="2" id="KW-1185">Reference proteome</keyword>
<dbReference type="Proteomes" id="UP001159042">
    <property type="component" value="Unassembled WGS sequence"/>
</dbReference>
<organism evidence="1 2">
    <name type="scientific">Exocentrus adspersus</name>
    <dbReference type="NCBI Taxonomy" id="1586481"/>
    <lineage>
        <taxon>Eukaryota</taxon>
        <taxon>Metazoa</taxon>
        <taxon>Ecdysozoa</taxon>
        <taxon>Arthropoda</taxon>
        <taxon>Hexapoda</taxon>
        <taxon>Insecta</taxon>
        <taxon>Pterygota</taxon>
        <taxon>Neoptera</taxon>
        <taxon>Endopterygota</taxon>
        <taxon>Coleoptera</taxon>
        <taxon>Polyphaga</taxon>
        <taxon>Cucujiformia</taxon>
        <taxon>Chrysomeloidea</taxon>
        <taxon>Cerambycidae</taxon>
        <taxon>Lamiinae</taxon>
        <taxon>Acanthocinini</taxon>
        <taxon>Exocentrus</taxon>
    </lineage>
</organism>
<protein>
    <submittedName>
        <fullName evidence="1">Uncharacterized protein</fullName>
    </submittedName>
</protein>
<evidence type="ECO:0000313" key="2">
    <source>
        <dbReference type="Proteomes" id="UP001159042"/>
    </source>
</evidence>
<accession>A0AAV8V9X7</accession>